<dbReference type="HAMAP" id="MF_01539">
    <property type="entry name" value="TmcAL"/>
    <property type="match status" value="1"/>
</dbReference>
<keyword evidence="2" id="KW-0436">Ligase</keyword>
<dbReference type="SUPFAM" id="SSF52374">
    <property type="entry name" value="Nucleotidylyl transferase"/>
    <property type="match status" value="1"/>
</dbReference>
<comment type="subcellular location">
    <subcellularLocation>
        <location evidence="2">Cytoplasm</location>
    </subcellularLocation>
</comment>
<keyword evidence="4" id="KW-1185">Reference proteome</keyword>
<comment type="caution">
    <text evidence="3">The sequence shown here is derived from an EMBL/GenBank/DDBJ whole genome shotgun (WGS) entry which is preliminary data.</text>
</comment>
<dbReference type="Proteomes" id="UP000653127">
    <property type="component" value="Unassembled WGS sequence"/>
</dbReference>
<keyword evidence="2" id="KW-0963">Cytoplasm</keyword>
<proteinExistence type="inferred from homology"/>
<dbReference type="PANTHER" id="PTHR37825">
    <property type="entry name" value="TRNA(MET) CYTIDINE ACETATE LIGASE"/>
    <property type="match status" value="1"/>
</dbReference>
<sequence>MKIAGIVAEYNPFHNGHAHQIDQTRVAGASHIVAVMGGNFLQRGAPAQFEKHVRAEAALRCGADLVLELPLPASMATAERFAAGAVGLMQALGCVDLLSFGAESALEKLFPLVDALLDEELNGRLRVHLQTGVTFARARQAALEQRLGAARAELLRHPNNILGVEYLKAARRLGFAPELLAVPRRGAAHDSTRASGRFASASLLRESMGAQGLGALRPYLPPAAWETYGRALDARLIPADPSKAEAAILAVLRRLNEQELAELPDLSEGLEHRLSAAIQQARSLDELYAAVKSKRYPLARIRRLVLSAYLGLTRADAETPPPYLRVLGFNRRGAEVLNRAKQTARLPLSSSLAKLERMGGDCARFACLEARSTDLYVLTLPGVLPCGYDYTCPPVLLKETIPHPR</sequence>
<evidence type="ECO:0000313" key="4">
    <source>
        <dbReference type="Proteomes" id="UP000653127"/>
    </source>
</evidence>
<dbReference type="InterPro" id="IPR014729">
    <property type="entry name" value="Rossmann-like_a/b/a_fold"/>
</dbReference>
<comment type="similarity">
    <text evidence="2">Belongs to the TmcAL family.</text>
</comment>
<accession>A0A926DX36</accession>
<keyword evidence="2" id="KW-0547">Nucleotide-binding</keyword>
<comment type="function">
    <text evidence="2">Catalyzes the formation of N(4)-acetylcytidine (ac(4)C) at the wobble position of elongator tRNA(Met), using acetate and ATP as substrates. First activates an acetate ion to form acetyladenylate (Ac-AMP) and then transfers the acetyl group to tRNA to form ac(4)C34.</text>
</comment>
<name>A0A926DX36_9FIRM</name>
<feature type="binding site" evidence="2">
    <location>
        <position position="184"/>
    </location>
    <ligand>
        <name>ATP</name>
        <dbReference type="ChEBI" id="CHEBI:30616"/>
    </ligand>
</feature>
<reference evidence="3" key="1">
    <citation type="submission" date="2020-08" db="EMBL/GenBank/DDBJ databases">
        <title>Genome public.</title>
        <authorList>
            <person name="Liu C."/>
            <person name="Sun Q."/>
        </authorList>
    </citation>
    <scope>NUCLEOTIDE SEQUENCE</scope>
    <source>
        <strain evidence="3">NSJ-31</strain>
    </source>
</reference>
<dbReference type="GO" id="GO:0000049">
    <property type="term" value="F:tRNA binding"/>
    <property type="evidence" value="ECO:0007669"/>
    <property type="project" value="UniProtKB-KW"/>
</dbReference>
<gene>
    <name evidence="2" type="primary">tmcAL</name>
    <name evidence="3" type="ORF">H8711_01920</name>
</gene>
<feature type="binding site" evidence="2">
    <location>
        <position position="159"/>
    </location>
    <ligand>
        <name>ATP</name>
        <dbReference type="ChEBI" id="CHEBI:30616"/>
    </ligand>
</feature>
<keyword evidence="2" id="KW-0694">RNA-binding</keyword>
<organism evidence="3 4">
    <name type="scientific">Ligaoa zhengdingensis</name>
    <dbReference type="NCBI Taxonomy" id="2763658"/>
    <lineage>
        <taxon>Bacteria</taxon>
        <taxon>Bacillati</taxon>
        <taxon>Bacillota</taxon>
        <taxon>Clostridia</taxon>
        <taxon>Eubacteriales</taxon>
        <taxon>Oscillospiraceae</taxon>
        <taxon>Ligaoa</taxon>
    </lineage>
</organism>
<comment type="catalytic activity">
    <reaction evidence="2">
        <text>cytidine(34) in elongator tRNA(Met) + acetate + ATP = N(4)-acetylcytidine(34) in elongator tRNA(Met) + AMP + diphosphate</text>
        <dbReference type="Rhea" id="RHEA:58144"/>
        <dbReference type="Rhea" id="RHEA-COMP:10693"/>
        <dbReference type="Rhea" id="RHEA-COMP:10694"/>
        <dbReference type="ChEBI" id="CHEBI:30089"/>
        <dbReference type="ChEBI" id="CHEBI:30616"/>
        <dbReference type="ChEBI" id="CHEBI:33019"/>
        <dbReference type="ChEBI" id="CHEBI:74900"/>
        <dbReference type="ChEBI" id="CHEBI:82748"/>
        <dbReference type="ChEBI" id="CHEBI:456215"/>
    </reaction>
</comment>
<dbReference type="GO" id="GO:0006400">
    <property type="term" value="P:tRNA modification"/>
    <property type="evidence" value="ECO:0007669"/>
    <property type="project" value="UniProtKB-UniRule"/>
</dbReference>
<feature type="binding site" evidence="2">
    <location>
        <position position="101"/>
    </location>
    <ligand>
        <name>ATP</name>
        <dbReference type="ChEBI" id="CHEBI:30616"/>
    </ligand>
</feature>
<keyword evidence="1 2" id="KW-0819">tRNA processing</keyword>
<evidence type="ECO:0000256" key="2">
    <source>
        <dbReference type="HAMAP-Rule" id="MF_01539"/>
    </source>
</evidence>
<dbReference type="GO" id="GO:0016879">
    <property type="term" value="F:ligase activity, forming carbon-nitrogen bonds"/>
    <property type="evidence" value="ECO:0007669"/>
    <property type="project" value="UniProtKB-UniRule"/>
</dbReference>
<dbReference type="GO" id="GO:0005524">
    <property type="term" value="F:ATP binding"/>
    <property type="evidence" value="ECO:0007669"/>
    <property type="project" value="UniProtKB-KW"/>
</dbReference>
<dbReference type="Gene3D" id="3.40.50.620">
    <property type="entry name" value="HUPs"/>
    <property type="match status" value="1"/>
</dbReference>
<dbReference type="InterPro" id="IPR008513">
    <property type="entry name" value="tRNA(Met)_cyd_acetate_ligase"/>
</dbReference>
<dbReference type="GO" id="GO:0005737">
    <property type="term" value="C:cytoplasm"/>
    <property type="evidence" value="ECO:0007669"/>
    <property type="project" value="UniProtKB-SubCell"/>
</dbReference>
<dbReference type="Pfam" id="PF05636">
    <property type="entry name" value="HIGH_NTase1"/>
    <property type="match status" value="1"/>
</dbReference>
<protein>
    <recommendedName>
        <fullName evidence="2">tRNA(Met) cytidine acetate ligase</fullName>
        <ecNumber evidence="2">6.3.4.-</ecNumber>
    </recommendedName>
</protein>
<dbReference type="AlphaFoldDB" id="A0A926DX36"/>
<keyword evidence="2" id="KW-0067">ATP-binding</keyword>
<evidence type="ECO:0000313" key="3">
    <source>
        <dbReference type="EMBL" id="MBC8545696.1"/>
    </source>
</evidence>
<dbReference type="PANTHER" id="PTHR37825:SF1">
    <property type="entry name" value="TRNA(MET) CYTIDINE ACETATE LIGASE"/>
    <property type="match status" value="1"/>
</dbReference>
<comment type="caution">
    <text evidence="2">Lacks conserved residue(s) required for the propagation of feature annotation.</text>
</comment>
<dbReference type="EC" id="6.3.4.-" evidence="2"/>
<keyword evidence="2" id="KW-0820">tRNA-binding</keyword>
<evidence type="ECO:0000256" key="1">
    <source>
        <dbReference type="ARBA" id="ARBA00022694"/>
    </source>
</evidence>
<dbReference type="EMBL" id="JACRST010000001">
    <property type="protein sequence ID" value="MBC8545696.1"/>
    <property type="molecule type" value="Genomic_DNA"/>
</dbReference>
<dbReference type="RefSeq" id="WP_249281839.1">
    <property type="nucleotide sequence ID" value="NZ_JACRST010000001.1"/>
</dbReference>
<feature type="binding site" evidence="2">
    <location>
        <begin position="7"/>
        <end position="20"/>
    </location>
    <ligand>
        <name>ATP</name>
        <dbReference type="ChEBI" id="CHEBI:30616"/>
    </ligand>
</feature>